<keyword evidence="1" id="KW-0812">Transmembrane</keyword>
<accession>A0A1F8F9J7</accession>
<comment type="caution">
    <text evidence="2">The sequence shown here is derived from an EMBL/GenBank/DDBJ whole genome shotgun (WGS) entry which is preliminary data.</text>
</comment>
<evidence type="ECO:0000313" key="2">
    <source>
        <dbReference type="EMBL" id="OGN09833.1"/>
    </source>
</evidence>
<sequence length="794" mass="84613">MIKRFFQLKCLAIFIFSIWAYLAVLSPIKSIQAVTSTPSISPVYSTSCLPSGPIALIFKSNIQISWTGGTPFSGGYYYADISDNPNFPDGGTSNKMVYGTVTDLNDFFLYPSTTPGTPFNPVSGTTYYVRTFDSSLVHSSTATLYIPACEPINAPVINTPSCANSGDTYNADIQWNGVPHSFDWNGRPDLYGLFIDIDDTSNSFGHFYNKFLATTQSGIQTTSTTGFLGIYGVSPQNIPLSLSPGTTYYVRVFNGDHSAVANFNVPVCPTPIPVTPTPVPVTPTPIPVTPTPAPVDRAPIGQIDLVDCNHIEGWTLDQDTPATSIVAEVYRDGTKGGGGILVVSGMTSELRTSINSTYNATGNHGFSFNLPANLRDGINHFFYTYGINSNSSGQDALLANSSVSLTCSVPATPTPVPVTPTPVPVTPTPIPVTPTPVPPTPTPVLVTPTPTPTVGPQGTCSVSVLNWNKTQANIGDSVTLLAGGTTDCMGRTVSLTIIEGASNTIITSLNATFNTPGTSTGATAVVNWVVVNGTRFYFRDNISNRISTNLVVTSSGGVGIDNFDLNPKRVCVPANPTTFDMTLNLTIDPVGLANTCGSGNASSFDWYIQKVNDFIVPLRDGTVAGPFNQSVNTGSIYPLNLSKRIDIDPFVGTATSGDYYVSMWCRGSRIYRITNSAPAINIQYTCGPTPSPVPGTPQNVIWSLVNPFKITTTDPRLLILEIVNWILNIAAALIVILIIYAGIRFMLAAGRPGEITRAKNILFWALVGFALTLIGKGFIALIISVLQGDIPIFS</sequence>
<keyword evidence="1" id="KW-0472">Membrane</keyword>
<dbReference type="EMBL" id="MGJO01000011">
    <property type="protein sequence ID" value="OGN09833.1"/>
    <property type="molecule type" value="Genomic_DNA"/>
</dbReference>
<name>A0A1F8F9J7_9BACT</name>
<gene>
    <name evidence="2" type="ORF">A3C61_03440</name>
</gene>
<evidence type="ECO:0000313" key="3">
    <source>
        <dbReference type="Proteomes" id="UP000178908"/>
    </source>
</evidence>
<proteinExistence type="predicted"/>
<keyword evidence="1" id="KW-1133">Transmembrane helix</keyword>
<dbReference type="AlphaFoldDB" id="A0A1F8F9J7"/>
<feature type="transmembrane region" description="Helical" evidence="1">
    <location>
        <begin position="761"/>
        <end position="786"/>
    </location>
</feature>
<protein>
    <submittedName>
        <fullName evidence="2">Uncharacterized protein</fullName>
    </submittedName>
</protein>
<dbReference type="InterPro" id="IPR043993">
    <property type="entry name" value="T4SS_pilin"/>
</dbReference>
<feature type="transmembrane region" description="Helical" evidence="1">
    <location>
        <begin position="725"/>
        <end position="749"/>
    </location>
</feature>
<reference evidence="2 3" key="1">
    <citation type="journal article" date="2016" name="Nat. Commun.">
        <title>Thousands of microbial genomes shed light on interconnected biogeochemical processes in an aquifer system.</title>
        <authorList>
            <person name="Anantharaman K."/>
            <person name="Brown C.T."/>
            <person name="Hug L.A."/>
            <person name="Sharon I."/>
            <person name="Castelle C.J."/>
            <person name="Probst A.J."/>
            <person name="Thomas B.C."/>
            <person name="Singh A."/>
            <person name="Wilkins M.J."/>
            <person name="Karaoz U."/>
            <person name="Brodie E.L."/>
            <person name="Williams K.H."/>
            <person name="Hubbard S.S."/>
            <person name="Banfield J.F."/>
        </authorList>
    </citation>
    <scope>NUCLEOTIDE SEQUENCE [LARGE SCALE GENOMIC DNA]</scope>
</reference>
<dbReference type="Proteomes" id="UP000178908">
    <property type="component" value="Unassembled WGS sequence"/>
</dbReference>
<dbReference type="Pfam" id="PF18895">
    <property type="entry name" value="T4SS_pilin"/>
    <property type="match status" value="1"/>
</dbReference>
<organism evidence="2 3">
    <name type="scientific">Candidatus Yanofskybacteria bacterium RIFCSPHIGHO2_02_FULL_39_10</name>
    <dbReference type="NCBI Taxonomy" id="1802674"/>
    <lineage>
        <taxon>Bacteria</taxon>
        <taxon>Candidatus Yanofskyibacteriota</taxon>
    </lineage>
</organism>
<evidence type="ECO:0000256" key="1">
    <source>
        <dbReference type="SAM" id="Phobius"/>
    </source>
</evidence>
<dbReference type="PRINTS" id="PR01217">
    <property type="entry name" value="PRICHEXTENSN"/>
</dbReference>